<protein>
    <recommendedName>
        <fullName evidence="3">Rubredoxin</fullName>
    </recommendedName>
</protein>
<evidence type="ECO:0000313" key="1">
    <source>
        <dbReference type="EMBL" id="MBB2184132.1"/>
    </source>
</evidence>
<organism evidence="1 2">
    <name type="scientific">Variimorphobacter saccharofermentans</name>
    <dbReference type="NCBI Taxonomy" id="2755051"/>
    <lineage>
        <taxon>Bacteria</taxon>
        <taxon>Bacillati</taxon>
        <taxon>Bacillota</taxon>
        <taxon>Clostridia</taxon>
        <taxon>Lachnospirales</taxon>
        <taxon>Lachnospiraceae</taxon>
        <taxon>Variimorphobacter</taxon>
    </lineage>
</organism>
<gene>
    <name evidence="1" type="ORF">H0486_14720</name>
</gene>
<sequence length="47" mass="5502">MIYICEICGFIFNRLGEIEECPACEAKHIRSATEEETLRLQELLEQE</sequence>
<proteinExistence type="predicted"/>
<comment type="caution">
    <text evidence="1">The sequence shown here is derived from an EMBL/GenBank/DDBJ whole genome shotgun (WGS) entry which is preliminary data.</text>
</comment>
<keyword evidence="2" id="KW-1185">Reference proteome</keyword>
<dbReference type="SUPFAM" id="SSF57802">
    <property type="entry name" value="Rubredoxin-like"/>
    <property type="match status" value="1"/>
</dbReference>
<dbReference type="RefSeq" id="WP_228353726.1">
    <property type="nucleotide sequence ID" value="NZ_JACEGA010000001.1"/>
</dbReference>
<name>A0A839K4L8_9FIRM</name>
<dbReference type="EMBL" id="JACEGA010000001">
    <property type="protein sequence ID" value="MBB2184132.1"/>
    <property type="molecule type" value="Genomic_DNA"/>
</dbReference>
<evidence type="ECO:0000313" key="2">
    <source>
        <dbReference type="Proteomes" id="UP000574276"/>
    </source>
</evidence>
<dbReference type="AlphaFoldDB" id="A0A839K4L8"/>
<evidence type="ECO:0008006" key="3">
    <source>
        <dbReference type="Google" id="ProtNLM"/>
    </source>
</evidence>
<dbReference type="Gene3D" id="2.20.28.10">
    <property type="match status" value="1"/>
</dbReference>
<accession>A0A839K4L8</accession>
<reference evidence="1 2" key="1">
    <citation type="submission" date="2020-07" db="EMBL/GenBank/DDBJ databases">
        <title>Characterization and genome sequencing of isolate MD1, a novel member within the family Lachnospiraceae.</title>
        <authorList>
            <person name="Rettenmaier R."/>
            <person name="Di Bello L."/>
            <person name="Zinser C."/>
            <person name="Scheitz K."/>
            <person name="Liebl W."/>
            <person name="Zverlov V."/>
        </authorList>
    </citation>
    <scope>NUCLEOTIDE SEQUENCE [LARGE SCALE GENOMIC DNA]</scope>
    <source>
        <strain evidence="1 2">MD1</strain>
    </source>
</reference>
<dbReference type="Proteomes" id="UP000574276">
    <property type="component" value="Unassembled WGS sequence"/>
</dbReference>